<dbReference type="GO" id="GO:0005886">
    <property type="term" value="C:plasma membrane"/>
    <property type="evidence" value="ECO:0007669"/>
    <property type="project" value="TreeGrafter"/>
</dbReference>
<accession>A0A1W2BCJ7</accession>
<feature type="transmembrane region" description="Helical" evidence="5">
    <location>
        <begin position="139"/>
        <end position="157"/>
    </location>
</feature>
<feature type="transmembrane region" description="Helical" evidence="5">
    <location>
        <begin position="279"/>
        <end position="300"/>
    </location>
</feature>
<feature type="transmembrane region" description="Helical" evidence="5">
    <location>
        <begin position="164"/>
        <end position="183"/>
    </location>
</feature>
<dbReference type="Pfam" id="PF03595">
    <property type="entry name" value="SLAC1"/>
    <property type="match status" value="1"/>
</dbReference>
<comment type="subcellular location">
    <subcellularLocation>
        <location evidence="1">Membrane</location>
        <topology evidence="1">Multi-pass membrane protein</topology>
    </subcellularLocation>
</comment>
<evidence type="ECO:0000313" key="6">
    <source>
        <dbReference type="EMBL" id="SMC70695.1"/>
    </source>
</evidence>
<dbReference type="PANTHER" id="PTHR37955:SF1">
    <property type="entry name" value="DEP DOMAIN-CONTAINING PROTEIN"/>
    <property type="match status" value="1"/>
</dbReference>
<dbReference type="STRING" id="112901.SAMN04488500_10779"/>
<dbReference type="RefSeq" id="WP_084575590.1">
    <property type="nucleotide sequence ID" value="NZ_CP155572.1"/>
</dbReference>
<sequence length="315" mass="35394">MEKGLPHFPIGLFASVMGLCGLSIAYQRFEQVFGLELGIGLALLTVAYVVFAAVSVTYFTKLVKHTTNAVNEFNHPIKASFFPTISISLLLLSIGTLEISREVARYLWITGTGMHFAFTIVFMSRWINRSYEITHSNPAWFIPVVGNILVPSTGVEFAHKELSWFFFSVGLFFWLVLFNIIFYRIIFHSQLPPKLIPTLFILVAPPAVGFVSYMRLTGEMDGLARVLLYVAIFFTLLLFSIVRNFIGLNFSVSWWAYTFPMCAVTIATTLAFKFTGLALFGWLAALFITVTTLIIFIVAVQTIKAFRQNAVCVPD</sequence>
<evidence type="ECO:0000256" key="2">
    <source>
        <dbReference type="ARBA" id="ARBA00022692"/>
    </source>
</evidence>
<feature type="transmembrane region" description="Helical" evidence="5">
    <location>
        <begin position="79"/>
        <end position="99"/>
    </location>
</feature>
<feature type="transmembrane region" description="Helical" evidence="5">
    <location>
        <begin position="38"/>
        <end position="59"/>
    </location>
</feature>
<dbReference type="AlphaFoldDB" id="A0A1W2BCJ7"/>
<organism evidence="6 7">
    <name type="scientific">Sporomusa malonica</name>
    <dbReference type="NCBI Taxonomy" id="112901"/>
    <lineage>
        <taxon>Bacteria</taxon>
        <taxon>Bacillati</taxon>
        <taxon>Bacillota</taxon>
        <taxon>Negativicutes</taxon>
        <taxon>Selenomonadales</taxon>
        <taxon>Sporomusaceae</taxon>
        <taxon>Sporomusa</taxon>
    </lineage>
</organism>
<evidence type="ECO:0000256" key="4">
    <source>
        <dbReference type="ARBA" id="ARBA00023136"/>
    </source>
</evidence>
<keyword evidence="7" id="KW-1185">Reference proteome</keyword>
<gene>
    <name evidence="6" type="ORF">SAMN04488500_10779</name>
</gene>
<keyword evidence="2 5" id="KW-0812">Transmembrane</keyword>
<feature type="transmembrane region" description="Helical" evidence="5">
    <location>
        <begin position="195"/>
        <end position="214"/>
    </location>
</feature>
<protein>
    <submittedName>
        <fullName evidence="6">Tellurite resistance protein</fullName>
    </submittedName>
</protein>
<feature type="transmembrane region" description="Helical" evidence="5">
    <location>
        <begin position="6"/>
        <end position="26"/>
    </location>
</feature>
<dbReference type="InterPro" id="IPR052951">
    <property type="entry name" value="Tellurite_res_ion_channel"/>
</dbReference>
<dbReference type="CDD" id="cd09323">
    <property type="entry name" value="TDT_SLAC1_like"/>
    <property type="match status" value="1"/>
</dbReference>
<evidence type="ECO:0000313" key="7">
    <source>
        <dbReference type="Proteomes" id="UP000192738"/>
    </source>
</evidence>
<dbReference type="InterPro" id="IPR004695">
    <property type="entry name" value="SLAC1/Mae1/Ssu1/TehA"/>
</dbReference>
<reference evidence="6 7" key="1">
    <citation type="submission" date="2017-04" db="EMBL/GenBank/DDBJ databases">
        <authorList>
            <person name="Afonso C.L."/>
            <person name="Miller P.J."/>
            <person name="Scott M.A."/>
            <person name="Spackman E."/>
            <person name="Goraichik I."/>
            <person name="Dimitrov K.M."/>
            <person name="Suarez D.L."/>
            <person name="Swayne D.E."/>
        </authorList>
    </citation>
    <scope>NUCLEOTIDE SEQUENCE [LARGE SCALE GENOMIC DNA]</scope>
    <source>
        <strain evidence="6 7">DSM 5090</strain>
    </source>
</reference>
<dbReference type="PANTHER" id="PTHR37955">
    <property type="entry name" value="TELLURITE RESISTANCE PROTEIN TEHA"/>
    <property type="match status" value="1"/>
</dbReference>
<keyword evidence="4 5" id="KW-0472">Membrane</keyword>
<name>A0A1W2BCJ7_9FIRM</name>
<dbReference type="EMBL" id="FWXI01000007">
    <property type="protein sequence ID" value="SMC70695.1"/>
    <property type="molecule type" value="Genomic_DNA"/>
</dbReference>
<dbReference type="Gene3D" id="1.50.10.150">
    <property type="entry name" value="Voltage-dependent anion channel"/>
    <property type="match status" value="1"/>
</dbReference>
<evidence type="ECO:0000256" key="5">
    <source>
        <dbReference type="SAM" id="Phobius"/>
    </source>
</evidence>
<proteinExistence type="predicted"/>
<dbReference type="GO" id="GO:0046583">
    <property type="term" value="F:monoatomic cation efflux transmembrane transporter activity"/>
    <property type="evidence" value="ECO:0007669"/>
    <property type="project" value="TreeGrafter"/>
</dbReference>
<dbReference type="InterPro" id="IPR038665">
    <property type="entry name" value="Voltage-dep_anion_channel_sf"/>
</dbReference>
<keyword evidence="3 5" id="KW-1133">Transmembrane helix</keyword>
<dbReference type="OrthoDB" id="958273at2"/>
<feature type="transmembrane region" description="Helical" evidence="5">
    <location>
        <begin position="226"/>
        <end position="246"/>
    </location>
</feature>
<evidence type="ECO:0000256" key="1">
    <source>
        <dbReference type="ARBA" id="ARBA00004141"/>
    </source>
</evidence>
<evidence type="ECO:0000256" key="3">
    <source>
        <dbReference type="ARBA" id="ARBA00022989"/>
    </source>
</evidence>
<feature type="transmembrane region" description="Helical" evidence="5">
    <location>
        <begin position="106"/>
        <end position="127"/>
    </location>
</feature>
<dbReference type="Proteomes" id="UP000192738">
    <property type="component" value="Unassembled WGS sequence"/>
</dbReference>